<sequence>MGKAEWSVTVSDELNDAVMAYLAKSGQGVEGLSNLVENAVGKFVKDPRALDKESDVTEGEISDMINAAVQRTKEKYSSLTEGEIREIIADAVQKTKEKYSGITAGQFNDMMNCGLDALKKKLDK</sequence>
<dbReference type="RefSeq" id="WP_008863723.1">
    <property type="nucleotide sequence ID" value="NZ_CAKVUT010000016.1"/>
</dbReference>
<proteinExistence type="predicted"/>
<dbReference type="Pfam" id="PF16762">
    <property type="entry name" value="RHH_6"/>
    <property type="match status" value="1"/>
</dbReference>
<dbReference type="Proteomes" id="UP000462362">
    <property type="component" value="Unassembled WGS sequence"/>
</dbReference>
<dbReference type="GeneID" id="43348235"/>
<evidence type="ECO:0000313" key="3">
    <source>
        <dbReference type="Proteomes" id="UP000462362"/>
    </source>
</evidence>
<reference evidence="2 3" key="1">
    <citation type="journal article" date="2019" name="Nat. Med.">
        <title>A library of human gut bacterial isolates paired with longitudinal multiomics data enables mechanistic microbiome research.</title>
        <authorList>
            <person name="Poyet M."/>
            <person name="Groussin M."/>
            <person name="Gibbons S.M."/>
            <person name="Avila-Pacheco J."/>
            <person name="Jiang X."/>
            <person name="Kearney S.M."/>
            <person name="Perrotta A.R."/>
            <person name="Berdy B."/>
            <person name="Zhao S."/>
            <person name="Lieberman T.D."/>
            <person name="Swanson P.K."/>
            <person name="Smith M."/>
            <person name="Roesemann S."/>
            <person name="Alexander J.E."/>
            <person name="Rich S.A."/>
            <person name="Livny J."/>
            <person name="Vlamakis H."/>
            <person name="Clish C."/>
            <person name="Bullock K."/>
            <person name="Deik A."/>
            <person name="Scott J."/>
            <person name="Pierce K.A."/>
            <person name="Xavier R.J."/>
            <person name="Alm E.J."/>
        </authorList>
    </citation>
    <scope>NUCLEOTIDE SEQUENCE [LARGE SCALE GENOMIC DNA]</scope>
    <source>
        <strain evidence="2 3">BIOML-A2</strain>
    </source>
</reference>
<dbReference type="EMBL" id="WNCL01000063">
    <property type="protein sequence ID" value="MTU44338.1"/>
    <property type="molecule type" value="Genomic_DNA"/>
</dbReference>
<comment type="caution">
    <text evidence="2">The sequence shown here is derived from an EMBL/GenBank/DDBJ whole genome shotgun (WGS) entry which is preliminary data.</text>
</comment>
<name>A0A6I3S473_9BURK</name>
<evidence type="ECO:0000313" key="2">
    <source>
        <dbReference type="EMBL" id="MTU44338.1"/>
    </source>
</evidence>
<evidence type="ECO:0000259" key="1">
    <source>
        <dbReference type="Pfam" id="PF16762"/>
    </source>
</evidence>
<accession>A0A6I3S473</accession>
<feature type="domain" description="XACb0070 ribbon-helix-helix" evidence="1">
    <location>
        <begin position="5"/>
        <end position="73"/>
    </location>
</feature>
<dbReference type="InterPro" id="IPR031914">
    <property type="entry name" value="XACb0070_RHH_dom"/>
</dbReference>
<dbReference type="AlphaFoldDB" id="A0A6I3S473"/>
<gene>
    <name evidence="2" type="ORF">GMD42_12140</name>
</gene>
<protein>
    <recommendedName>
        <fullName evidence="1">XACb0070 ribbon-helix-helix domain-containing protein</fullName>
    </recommendedName>
</protein>
<organism evidence="2 3">
    <name type="scientific">Parasutterella excrementihominis</name>
    <dbReference type="NCBI Taxonomy" id="487175"/>
    <lineage>
        <taxon>Bacteria</taxon>
        <taxon>Pseudomonadati</taxon>
        <taxon>Pseudomonadota</taxon>
        <taxon>Betaproteobacteria</taxon>
        <taxon>Burkholderiales</taxon>
        <taxon>Sutterellaceae</taxon>
        <taxon>Parasutterella</taxon>
    </lineage>
</organism>